<organism evidence="1">
    <name type="scientific">uncultured marine crenarchaeote HF4000_APKG8I13</name>
    <dbReference type="NCBI Taxonomy" id="455606"/>
    <lineage>
        <taxon>Archaea</taxon>
        <taxon>Nitrososphaerota</taxon>
        <taxon>Nitrososphaeria</taxon>
        <taxon>Nitrosopumilales</taxon>
        <taxon>environmental samples</taxon>
    </lineage>
</organism>
<proteinExistence type="predicted"/>
<evidence type="ECO:0000313" key="1">
    <source>
        <dbReference type="EMBL" id="ABZ09765.1"/>
    </source>
</evidence>
<dbReference type="AlphaFoldDB" id="B3TB06"/>
<sequence>MVLRHIVGLINLLYLLFFLLSMSAPYDDSVQKEWKERKGKIEGFYREMGQVGASGNKKVSSIIVGKSGDKLVIQFEEGDGILYEIVEDMVSPLKMVKTVSQGEISKFLGKS</sequence>
<name>B3TB06_9ARCH</name>
<gene>
    <name evidence="1" type="ORF">ALOHA_HF4000APKG8I13ctg1g35</name>
</gene>
<accession>B3TB06</accession>
<reference evidence="1" key="1">
    <citation type="journal article" date="2008" name="ISME J.">
        <title>Genomic patterns of recombination, clonal divergence and environment in marine microbial populations.</title>
        <authorList>
            <person name="Konstantinidis K.T."/>
            <person name="Delong E.F."/>
        </authorList>
    </citation>
    <scope>NUCLEOTIDE SEQUENCE</scope>
</reference>
<dbReference type="EMBL" id="EU016657">
    <property type="protein sequence ID" value="ABZ09765.1"/>
    <property type="molecule type" value="Genomic_DNA"/>
</dbReference>
<protein>
    <submittedName>
        <fullName evidence="1">Uncharacterized protein</fullName>
    </submittedName>
</protein>